<comment type="caution">
    <text evidence="1">The sequence shown here is derived from an EMBL/GenBank/DDBJ whole genome shotgun (WGS) entry which is preliminary data.</text>
</comment>
<evidence type="ECO:0000313" key="2">
    <source>
        <dbReference type="Proteomes" id="UP000790377"/>
    </source>
</evidence>
<proteinExistence type="predicted"/>
<evidence type="ECO:0000313" key="1">
    <source>
        <dbReference type="EMBL" id="KAH7914260.1"/>
    </source>
</evidence>
<keyword evidence="2" id="KW-1185">Reference proteome</keyword>
<reference evidence="1" key="1">
    <citation type="journal article" date="2021" name="New Phytol.">
        <title>Evolutionary innovations through gain and loss of genes in the ectomycorrhizal Boletales.</title>
        <authorList>
            <person name="Wu G."/>
            <person name="Miyauchi S."/>
            <person name="Morin E."/>
            <person name="Kuo A."/>
            <person name="Drula E."/>
            <person name="Varga T."/>
            <person name="Kohler A."/>
            <person name="Feng B."/>
            <person name="Cao Y."/>
            <person name="Lipzen A."/>
            <person name="Daum C."/>
            <person name="Hundley H."/>
            <person name="Pangilinan J."/>
            <person name="Johnson J."/>
            <person name="Barry K."/>
            <person name="LaButti K."/>
            <person name="Ng V."/>
            <person name="Ahrendt S."/>
            <person name="Min B."/>
            <person name="Choi I.G."/>
            <person name="Park H."/>
            <person name="Plett J.M."/>
            <person name="Magnuson J."/>
            <person name="Spatafora J.W."/>
            <person name="Nagy L.G."/>
            <person name="Henrissat B."/>
            <person name="Grigoriev I.V."/>
            <person name="Yang Z.L."/>
            <person name="Xu J."/>
            <person name="Martin F.M."/>
        </authorList>
    </citation>
    <scope>NUCLEOTIDE SEQUENCE</scope>
    <source>
        <strain evidence="1">ATCC 28755</strain>
    </source>
</reference>
<protein>
    <submittedName>
        <fullName evidence="1">Uncharacterized protein</fullName>
    </submittedName>
</protein>
<sequence length="782" mass="88671">MITMGLPLKELTIIYRLLLAQVMEADAAQRDLEEARAEAERKEIELDQSLQDSESKTKDLENALESVQSQLTTVKNEREQIAASKAELEVQLSTVNTSHSTSSTELEQLRHRIEDAEREKRDLIGVVNRLKEDSIQRDEEIQKLRTSLREARQEHQNFESQARELRSTETSNKFKIESLTQQLQLSQAETERCNKEVNAKSEEYAKYRRTKHAEIAQLQSSLDSITQTHASTEHSFKALQSAYTTQSNQLTQAQARVQDLTGQLAEQEALFSSEVSGLRRLVTMMEEREQKAKEIVDSIEEEWAGVGERTAKREAALKAETEKEIRAREEVEKRLEQLEIVLERVNRGELPVPGPGVSVPGTPSTPARGGRHDFLNESMFGLSPTVAMVSKAQRSGKTFTEVYADYVQLQDDFAKKSAEYDHMDRTLSAVLAQIEERAPILSQQREEYERLQSEASQLAAQLATALADRDANASSARDASQKLKKSSQENELLQRQLDDLGRQVQELLRELTRRGDSSIPPDEELEGMPAPPAENIDAVITNNLVLFRSIVGLQEQNQKLLKIVRELGSKMESEEREYREAMELEQSEAVREAHEAIQDLATQLERQKKSSEVTVQAYMKERDALKSMLARSDRVPVPAITNGDMGEATGAVSSDLAAELKEVQTQFESYKAEMGVDSIRLREDLVQAQREVGQINASLAKANAKIEYLNDRQRMSQEQLVLQGHDLDNLTKRNQQLYDQYTRIDIEYNRASEELMVATSRVEQLRNESANLRAEKKIWEVG</sequence>
<name>A0ACB8ALV9_9AGAM</name>
<dbReference type="Proteomes" id="UP000790377">
    <property type="component" value="Unassembled WGS sequence"/>
</dbReference>
<organism evidence="1 2">
    <name type="scientific">Hygrophoropsis aurantiaca</name>
    <dbReference type="NCBI Taxonomy" id="72124"/>
    <lineage>
        <taxon>Eukaryota</taxon>
        <taxon>Fungi</taxon>
        <taxon>Dikarya</taxon>
        <taxon>Basidiomycota</taxon>
        <taxon>Agaricomycotina</taxon>
        <taxon>Agaricomycetes</taxon>
        <taxon>Agaricomycetidae</taxon>
        <taxon>Boletales</taxon>
        <taxon>Coniophorineae</taxon>
        <taxon>Hygrophoropsidaceae</taxon>
        <taxon>Hygrophoropsis</taxon>
    </lineage>
</organism>
<accession>A0ACB8ALV9</accession>
<dbReference type="EMBL" id="MU267616">
    <property type="protein sequence ID" value="KAH7914260.1"/>
    <property type="molecule type" value="Genomic_DNA"/>
</dbReference>
<gene>
    <name evidence="1" type="ORF">BJ138DRAFT_435087</name>
</gene>